<protein>
    <submittedName>
        <fullName evidence="1">Uncharacterized protein</fullName>
    </submittedName>
</protein>
<dbReference type="HOGENOM" id="CLU_2897684_0_0_0"/>
<proteinExistence type="predicted"/>
<reference evidence="1" key="1">
    <citation type="journal article" date="2002" name="J. Bacteriol.">
        <title>Genome sequence and analysis of the oral bacterium Fusobacterium nucleatum strain ATCC 25586.</title>
        <authorList>
            <person name="Kapatral V."/>
            <person name="Anderson I."/>
            <person name="Ivanova N."/>
            <person name="Reznik G."/>
            <person name="Los T."/>
            <person name="Lykidis A."/>
            <person name="Bhattacharyya A."/>
            <person name="Bartman A."/>
            <person name="Gardner W."/>
            <person name="Grechkin G."/>
            <person name="Zhu L."/>
            <person name="Vasieva O."/>
            <person name="Chu L."/>
            <person name="Kogan Y."/>
            <person name="Chaga O."/>
            <person name="Goltsman E."/>
            <person name="Bernal A."/>
            <person name="Larsen N."/>
            <person name="D'Souza M."/>
            <person name="Walunas T."/>
            <person name="Pusch G."/>
            <person name="Haselkorn R."/>
            <person name="Fonstein M."/>
            <person name="Kyrpides N."/>
            <person name="Overbeek R."/>
        </authorList>
    </citation>
    <scope>NUCLEOTIDE SEQUENCE [LARGE SCALE GENOMIC DNA]</scope>
    <source>
        <strain evidence="1">ATCC 25586</strain>
    </source>
</reference>
<dbReference type="KEGG" id="fnu:FN0883"/>
<dbReference type="EMBL" id="AE009951">
    <property type="protein sequence ID" value="AAL95080.1"/>
    <property type="molecule type" value="Genomic_DNA"/>
</dbReference>
<dbReference type="EnsemblBacteria" id="AAL95080">
    <property type="protein sequence ID" value="AAL95080"/>
    <property type="gene ID" value="FN0883"/>
</dbReference>
<dbReference type="InParanoid" id="Q8RF36"/>
<name>Q8RF36_FUSNN</name>
<gene>
    <name evidence="1" type="ordered locus">FN0883</name>
</gene>
<evidence type="ECO:0000313" key="1">
    <source>
        <dbReference type="EMBL" id="AAL95080.1"/>
    </source>
</evidence>
<sequence>MLAPEDIPRMYGLAKGFFVRACIRIPTKDKDAPARIAVTILGARNVQTIISELSSQVIVKIL</sequence>
<dbReference type="PaxDb" id="190304-FN0883"/>
<organism evidence="1">
    <name type="scientific">Fusobacterium nucleatum subsp. nucleatum (strain ATCC 25586 / DSM 15643 / BCRC 10681 / CIP 101130 / JCM 8532 / KCTC 2640 / LMG 13131 / VPI 4355)</name>
    <dbReference type="NCBI Taxonomy" id="190304"/>
    <lineage>
        <taxon>Bacteria</taxon>
        <taxon>Fusobacteriati</taxon>
        <taxon>Fusobacteriota</taxon>
        <taxon>Fusobacteriia</taxon>
        <taxon>Fusobacteriales</taxon>
        <taxon>Fusobacteriaceae</taxon>
        <taxon>Fusobacterium</taxon>
    </lineage>
</organism>
<dbReference type="AlphaFoldDB" id="Q8RF36"/>
<accession>Q8RF36</accession>